<sequence>MHTWPGRKIKARKHTAAATATENTGVRCGKWVLRSTKSRICRGQHFIPSTPARVAPKQKRKLASSPTSSQNSCTPSIPSPMEEDYDDLKKWPENHTKEFLLAMLEEQKRRLGPNSVKKVPFQESNWNRIVDDAAKRTGTRRYTKRRLKGKNKRMKHLFNKFIDLMRKTGLGWDEELGTVTAPDEVWEDIIARNPDAAKFRDKGLPHFELLRELYNNSVATGELNRASSRGAPESDDEDDMRMSLSQGQVGVPSGSRKRKSQECDSKAAEKTKKNELFEILGNYLELRTKQLQGEGAQDQQSNEDRYSIPAAMDLLNSFIDYILPTTYLKASEMFRMSADVRQIWLCMHPNARMGWLMNLG</sequence>
<name>A0ACB7Y438_9ERIC</name>
<dbReference type="EMBL" id="CM037155">
    <property type="protein sequence ID" value="KAH7847798.1"/>
    <property type="molecule type" value="Genomic_DNA"/>
</dbReference>
<dbReference type="Proteomes" id="UP000828048">
    <property type="component" value="Chromosome 5"/>
</dbReference>
<gene>
    <name evidence="1" type="ORF">Vadar_030372</name>
</gene>
<protein>
    <submittedName>
        <fullName evidence="1">Uncharacterized protein</fullName>
    </submittedName>
</protein>
<accession>A0ACB7Y438</accession>
<proteinExistence type="predicted"/>
<evidence type="ECO:0000313" key="1">
    <source>
        <dbReference type="EMBL" id="KAH7847798.1"/>
    </source>
</evidence>
<evidence type="ECO:0000313" key="2">
    <source>
        <dbReference type="Proteomes" id="UP000828048"/>
    </source>
</evidence>
<reference evidence="1 2" key="1">
    <citation type="journal article" date="2021" name="Hortic Res">
        <title>High-quality reference genome and annotation aids understanding of berry development for evergreen blueberry (Vaccinium darrowii).</title>
        <authorList>
            <person name="Yu J."/>
            <person name="Hulse-Kemp A.M."/>
            <person name="Babiker E."/>
            <person name="Staton M."/>
        </authorList>
    </citation>
    <scope>NUCLEOTIDE SEQUENCE [LARGE SCALE GENOMIC DNA]</scope>
    <source>
        <strain evidence="2">cv. NJ 8807/NJ 8810</strain>
        <tissue evidence="1">Young leaf</tissue>
    </source>
</reference>
<keyword evidence="2" id="KW-1185">Reference proteome</keyword>
<comment type="caution">
    <text evidence="1">The sequence shown here is derived from an EMBL/GenBank/DDBJ whole genome shotgun (WGS) entry which is preliminary data.</text>
</comment>
<organism evidence="1 2">
    <name type="scientific">Vaccinium darrowii</name>
    <dbReference type="NCBI Taxonomy" id="229202"/>
    <lineage>
        <taxon>Eukaryota</taxon>
        <taxon>Viridiplantae</taxon>
        <taxon>Streptophyta</taxon>
        <taxon>Embryophyta</taxon>
        <taxon>Tracheophyta</taxon>
        <taxon>Spermatophyta</taxon>
        <taxon>Magnoliopsida</taxon>
        <taxon>eudicotyledons</taxon>
        <taxon>Gunneridae</taxon>
        <taxon>Pentapetalae</taxon>
        <taxon>asterids</taxon>
        <taxon>Ericales</taxon>
        <taxon>Ericaceae</taxon>
        <taxon>Vaccinioideae</taxon>
        <taxon>Vaccinieae</taxon>
        <taxon>Vaccinium</taxon>
    </lineage>
</organism>